<dbReference type="Proteomes" id="UP000265520">
    <property type="component" value="Unassembled WGS sequence"/>
</dbReference>
<feature type="non-terminal residue" evidence="1">
    <location>
        <position position="1"/>
    </location>
</feature>
<evidence type="ECO:0000313" key="1">
    <source>
        <dbReference type="EMBL" id="MCI73012.1"/>
    </source>
</evidence>
<proteinExistence type="predicted"/>
<dbReference type="AlphaFoldDB" id="A0A392UHS9"/>
<accession>A0A392UHS9</accession>
<dbReference type="EMBL" id="LXQA010829665">
    <property type="protein sequence ID" value="MCI73012.1"/>
    <property type="molecule type" value="Genomic_DNA"/>
</dbReference>
<keyword evidence="2" id="KW-1185">Reference proteome</keyword>
<reference evidence="1 2" key="1">
    <citation type="journal article" date="2018" name="Front. Plant Sci.">
        <title>Red Clover (Trifolium pratense) and Zigzag Clover (T. medium) - A Picture of Genomic Similarities and Differences.</title>
        <authorList>
            <person name="Dluhosova J."/>
            <person name="Istvanek J."/>
            <person name="Nedelnik J."/>
            <person name="Repkova J."/>
        </authorList>
    </citation>
    <scope>NUCLEOTIDE SEQUENCE [LARGE SCALE GENOMIC DNA]</scope>
    <source>
        <strain evidence="2">cv. 10/8</strain>
        <tissue evidence="1">Leaf</tissue>
    </source>
</reference>
<comment type="caution">
    <text evidence="1">The sequence shown here is derived from an EMBL/GenBank/DDBJ whole genome shotgun (WGS) entry which is preliminary data.</text>
</comment>
<name>A0A392UHS9_9FABA</name>
<organism evidence="1 2">
    <name type="scientific">Trifolium medium</name>
    <dbReference type="NCBI Taxonomy" id="97028"/>
    <lineage>
        <taxon>Eukaryota</taxon>
        <taxon>Viridiplantae</taxon>
        <taxon>Streptophyta</taxon>
        <taxon>Embryophyta</taxon>
        <taxon>Tracheophyta</taxon>
        <taxon>Spermatophyta</taxon>
        <taxon>Magnoliopsida</taxon>
        <taxon>eudicotyledons</taxon>
        <taxon>Gunneridae</taxon>
        <taxon>Pentapetalae</taxon>
        <taxon>rosids</taxon>
        <taxon>fabids</taxon>
        <taxon>Fabales</taxon>
        <taxon>Fabaceae</taxon>
        <taxon>Papilionoideae</taxon>
        <taxon>50 kb inversion clade</taxon>
        <taxon>NPAAA clade</taxon>
        <taxon>Hologalegina</taxon>
        <taxon>IRL clade</taxon>
        <taxon>Trifolieae</taxon>
        <taxon>Trifolium</taxon>
    </lineage>
</organism>
<protein>
    <submittedName>
        <fullName evidence="1">Uncharacterized protein</fullName>
    </submittedName>
</protein>
<sequence>EAGVFGNFSWGKICRAWGEIANLFYYLEELRHV</sequence>
<evidence type="ECO:0000313" key="2">
    <source>
        <dbReference type="Proteomes" id="UP000265520"/>
    </source>
</evidence>